<evidence type="ECO:0000313" key="2">
    <source>
        <dbReference type="EMBL" id="CAF5219839.1"/>
    </source>
</evidence>
<evidence type="ECO:0000313" key="3">
    <source>
        <dbReference type="Proteomes" id="UP000681720"/>
    </source>
</evidence>
<dbReference type="InterPro" id="IPR029033">
    <property type="entry name" value="His_PPase_superfam"/>
</dbReference>
<reference evidence="2" key="1">
    <citation type="submission" date="2021-02" db="EMBL/GenBank/DDBJ databases">
        <authorList>
            <person name="Nowell W R."/>
        </authorList>
    </citation>
    <scope>NUCLEOTIDE SEQUENCE</scope>
</reference>
<dbReference type="EMBL" id="CAJOBJ010363877">
    <property type="protein sequence ID" value="CAF5219839.1"/>
    <property type="molecule type" value="Genomic_DNA"/>
</dbReference>
<dbReference type="Gene3D" id="3.40.50.1240">
    <property type="entry name" value="Phosphoglycerate mutase-like"/>
    <property type="match status" value="1"/>
</dbReference>
<proteinExistence type="predicted"/>
<dbReference type="EMBL" id="CAJOBH010234759">
    <property type="protein sequence ID" value="CAF5085986.1"/>
    <property type="molecule type" value="Genomic_DNA"/>
</dbReference>
<name>A0A8S3JMH3_9BILA</name>
<comment type="caution">
    <text evidence="2">The sequence shown here is derived from an EMBL/GenBank/DDBJ whole genome shotgun (WGS) entry which is preliminary data.</text>
</comment>
<dbReference type="InterPro" id="IPR013078">
    <property type="entry name" value="His_Pase_superF_clade-1"/>
</dbReference>
<feature type="non-terminal residue" evidence="2">
    <location>
        <position position="52"/>
    </location>
</feature>
<dbReference type="Proteomes" id="UP000681720">
    <property type="component" value="Unassembled WGS sequence"/>
</dbReference>
<evidence type="ECO:0008006" key="4">
    <source>
        <dbReference type="Google" id="ProtNLM"/>
    </source>
</evidence>
<accession>A0A8S3JMH3</accession>
<evidence type="ECO:0000313" key="1">
    <source>
        <dbReference type="EMBL" id="CAF5085986.1"/>
    </source>
</evidence>
<dbReference type="SUPFAM" id="SSF53254">
    <property type="entry name" value="Phosphoglycerate mutase-like"/>
    <property type="match status" value="1"/>
</dbReference>
<organism evidence="2 3">
    <name type="scientific">Rotaria magnacalcarata</name>
    <dbReference type="NCBI Taxonomy" id="392030"/>
    <lineage>
        <taxon>Eukaryota</taxon>
        <taxon>Metazoa</taxon>
        <taxon>Spiralia</taxon>
        <taxon>Gnathifera</taxon>
        <taxon>Rotifera</taxon>
        <taxon>Eurotatoria</taxon>
        <taxon>Bdelloidea</taxon>
        <taxon>Philodinida</taxon>
        <taxon>Philodinidae</taxon>
        <taxon>Rotaria</taxon>
    </lineage>
</organism>
<dbReference type="Proteomes" id="UP000681967">
    <property type="component" value="Unassembled WGS sequence"/>
</dbReference>
<sequence>MSVETYRVCLYLIRHAQSEGNAASNIIRGRDVSSQLTPLGFEQATLLGSYQL</sequence>
<dbReference type="Pfam" id="PF00300">
    <property type="entry name" value="His_Phos_1"/>
    <property type="match status" value="1"/>
</dbReference>
<protein>
    <recommendedName>
        <fullName evidence="4">Phosphoglycerate mutase</fullName>
    </recommendedName>
</protein>
<dbReference type="AlphaFoldDB" id="A0A8S3JMH3"/>
<gene>
    <name evidence="1" type="ORF">BYL167_LOCUS62520</name>
    <name evidence="2" type="ORF">GIL414_LOCUS83705</name>
</gene>